<gene>
    <name evidence="1" type="ORF">DERYTH_LOCUS23257</name>
</gene>
<dbReference type="AlphaFoldDB" id="A0A9N9JYS8"/>
<keyword evidence="2" id="KW-1185">Reference proteome</keyword>
<name>A0A9N9JYS8_9GLOM</name>
<comment type="caution">
    <text evidence="1">The sequence shown here is derived from an EMBL/GenBank/DDBJ whole genome shotgun (WGS) entry which is preliminary data.</text>
</comment>
<accession>A0A9N9JYS8</accession>
<organism evidence="1 2">
    <name type="scientific">Dentiscutata erythropus</name>
    <dbReference type="NCBI Taxonomy" id="1348616"/>
    <lineage>
        <taxon>Eukaryota</taxon>
        <taxon>Fungi</taxon>
        <taxon>Fungi incertae sedis</taxon>
        <taxon>Mucoromycota</taxon>
        <taxon>Glomeromycotina</taxon>
        <taxon>Glomeromycetes</taxon>
        <taxon>Diversisporales</taxon>
        <taxon>Gigasporaceae</taxon>
        <taxon>Dentiscutata</taxon>
    </lineage>
</organism>
<proteinExistence type="predicted"/>
<protein>
    <submittedName>
        <fullName evidence="1">4173_t:CDS:1</fullName>
    </submittedName>
</protein>
<sequence>MKHIEETLSKYPKVRKIINPKTVIYICDKQIRLNKNYDPDLLEHHVKIQDPKTLLKRKVCIGLNDEKVKLYLCHIGLITIFGGAPSLETIAQELFGDKIKSSFHWKDLKQEENNRLINALQSQAKWINDSTMFCVRSTDCLIYVDGINEV</sequence>
<reference evidence="1" key="1">
    <citation type="submission" date="2021-06" db="EMBL/GenBank/DDBJ databases">
        <authorList>
            <person name="Kallberg Y."/>
            <person name="Tangrot J."/>
            <person name="Rosling A."/>
        </authorList>
    </citation>
    <scope>NUCLEOTIDE SEQUENCE</scope>
    <source>
        <strain evidence="1">MA453B</strain>
    </source>
</reference>
<evidence type="ECO:0000313" key="1">
    <source>
        <dbReference type="EMBL" id="CAG8800404.1"/>
    </source>
</evidence>
<dbReference type="EMBL" id="CAJVPY010034815">
    <property type="protein sequence ID" value="CAG8800404.1"/>
    <property type="molecule type" value="Genomic_DNA"/>
</dbReference>
<dbReference type="OrthoDB" id="2392346at2759"/>
<dbReference type="Proteomes" id="UP000789405">
    <property type="component" value="Unassembled WGS sequence"/>
</dbReference>
<evidence type="ECO:0000313" key="2">
    <source>
        <dbReference type="Proteomes" id="UP000789405"/>
    </source>
</evidence>
<feature type="non-terminal residue" evidence="1">
    <location>
        <position position="150"/>
    </location>
</feature>